<dbReference type="AlphaFoldDB" id="A0AAW0GVX3"/>
<dbReference type="EMBL" id="JASBNA010000002">
    <property type="protein sequence ID" value="KAK7694287.1"/>
    <property type="molecule type" value="Genomic_DNA"/>
</dbReference>
<organism evidence="1 2">
    <name type="scientific">Cerrena zonata</name>
    <dbReference type="NCBI Taxonomy" id="2478898"/>
    <lineage>
        <taxon>Eukaryota</taxon>
        <taxon>Fungi</taxon>
        <taxon>Dikarya</taxon>
        <taxon>Basidiomycota</taxon>
        <taxon>Agaricomycotina</taxon>
        <taxon>Agaricomycetes</taxon>
        <taxon>Polyporales</taxon>
        <taxon>Cerrenaceae</taxon>
        <taxon>Cerrena</taxon>
    </lineage>
</organism>
<sequence length="109" mass="12091">MGFSTIFKCKSLNLVQQLALSDPLYSARRSTSNKLFLQQRPLLPRTIPPRMPRMARHPTSTKRSSYLNVIARIGHLDHSDTVPAQLDVVPPTLARKIAQAGQNAAAEDT</sequence>
<comment type="caution">
    <text evidence="1">The sequence shown here is derived from an EMBL/GenBank/DDBJ whole genome shotgun (WGS) entry which is preliminary data.</text>
</comment>
<dbReference type="Proteomes" id="UP001385951">
    <property type="component" value="Unassembled WGS sequence"/>
</dbReference>
<proteinExistence type="predicted"/>
<name>A0AAW0GVX3_9APHY</name>
<gene>
    <name evidence="1" type="ORF">QCA50_001469</name>
</gene>
<evidence type="ECO:0000313" key="1">
    <source>
        <dbReference type="EMBL" id="KAK7694287.1"/>
    </source>
</evidence>
<reference evidence="1 2" key="1">
    <citation type="submission" date="2022-09" db="EMBL/GenBank/DDBJ databases">
        <authorList>
            <person name="Palmer J.M."/>
        </authorList>
    </citation>
    <scope>NUCLEOTIDE SEQUENCE [LARGE SCALE GENOMIC DNA]</scope>
    <source>
        <strain evidence="1 2">DSM 7382</strain>
    </source>
</reference>
<protein>
    <submittedName>
        <fullName evidence="1">Uncharacterized protein</fullName>
    </submittedName>
</protein>
<keyword evidence="2" id="KW-1185">Reference proteome</keyword>
<evidence type="ECO:0000313" key="2">
    <source>
        <dbReference type="Proteomes" id="UP001385951"/>
    </source>
</evidence>
<accession>A0AAW0GVX3</accession>